<name>A0A432W7B8_9GAMM</name>
<evidence type="ECO:0000313" key="3">
    <source>
        <dbReference type="Proteomes" id="UP000288293"/>
    </source>
</evidence>
<sequence length="72" mass="7882">MLSEYFEQIEGLLTNLAIAVLFLLIGLAIQDVLKKGDVPKFGRIAVWIVLFLGMAGFLAKGIIQFVIESGLD</sequence>
<reference evidence="2 3" key="1">
    <citation type="journal article" date="2011" name="Front. Microbiol.">
        <title>Genomic signatures of strain selection and enhancement in Bacillus atrophaeus var. globigii, a historical biowarfare simulant.</title>
        <authorList>
            <person name="Gibbons H.S."/>
            <person name="Broomall S.M."/>
            <person name="McNew L.A."/>
            <person name="Daligault H."/>
            <person name="Chapman C."/>
            <person name="Bruce D."/>
            <person name="Karavis M."/>
            <person name="Krepps M."/>
            <person name="McGregor P.A."/>
            <person name="Hong C."/>
            <person name="Park K.H."/>
            <person name="Akmal A."/>
            <person name="Feldman A."/>
            <person name="Lin J.S."/>
            <person name="Chang W.E."/>
            <person name="Higgs B.W."/>
            <person name="Demirev P."/>
            <person name="Lindquist J."/>
            <person name="Liem A."/>
            <person name="Fochler E."/>
            <person name="Read T.D."/>
            <person name="Tapia R."/>
            <person name="Johnson S."/>
            <person name="Bishop-Lilly K.A."/>
            <person name="Detter C."/>
            <person name="Han C."/>
            <person name="Sozhamannan S."/>
            <person name="Rosenzweig C.N."/>
            <person name="Skowronski E.W."/>
        </authorList>
    </citation>
    <scope>NUCLEOTIDE SEQUENCE [LARGE SCALE GENOMIC DNA]</scope>
    <source>
        <strain evidence="2 3">MLST1</strain>
    </source>
</reference>
<keyword evidence="1" id="KW-0812">Transmembrane</keyword>
<keyword evidence="1" id="KW-1133">Transmembrane helix</keyword>
<feature type="transmembrane region" description="Helical" evidence="1">
    <location>
        <begin position="45"/>
        <end position="67"/>
    </location>
</feature>
<feature type="transmembrane region" description="Helical" evidence="1">
    <location>
        <begin position="12"/>
        <end position="33"/>
    </location>
</feature>
<organism evidence="2 3">
    <name type="scientific">Aliidiomarina minuta</name>
    <dbReference type="NCBI Taxonomy" id="880057"/>
    <lineage>
        <taxon>Bacteria</taxon>
        <taxon>Pseudomonadati</taxon>
        <taxon>Pseudomonadota</taxon>
        <taxon>Gammaproteobacteria</taxon>
        <taxon>Alteromonadales</taxon>
        <taxon>Idiomarinaceae</taxon>
        <taxon>Aliidiomarina</taxon>
    </lineage>
</organism>
<comment type="caution">
    <text evidence="2">The sequence shown here is derived from an EMBL/GenBank/DDBJ whole genome shotgun (WGS) entry which is preliminary data.</text>
</comment>
<dbReference type="RefSeq" id="WP_126802719.1">
    <property type="nucleotide sequence ID" value="NZ_PIPL01000001.1"/>
</dbReference>
<protein>
    <submittedName>
        <fullName evidence="2">DUF2788 domain-containing protein</fullName>
    </submittedName>
</protein>
<keyword evidence="3" id="KW-1185">Reference proteome</keyword>
<keyword evidence="1" id="KW-0472">Membrane</keyword>
<dbReference type="InterPro" id="IPR021249">
    <property type="entry name" value="DUF2788"/>
</dbReference>
<dbReference type="Proteomes" id="UP000288293">
    <property type="component" value="Unassembled WGS sequence"/>
</dbReference>
<dbReference type="AlphaFoldDB" id="A0A432W7B8"/>
<accession>A0A432W7B8</accession>
<proteinExistence type="predicted"/>
<evidence type="ECO:0000313" key="2">
    <source>
        <dbReference type="EMBL" id="RUO25901.1"/>
    </source>
</evidence>
<dbReference type="EMBL" id="PIPL01000001">
    <property type="protein sequence ID" value="RUO25901.1"/>
    <property type="molecule type" value="Genomic_DNA"/>
</dbReference>
<dbReference type="Pfam" id="PF10981">
    <property type="entry name" value="DUF2788"/>
    <property type="match status" value="1"/>
</dbReference>
<gene>
    <name evidence="2" type="ORF">CWE09_04020</name>
</gene>
<dbReference type="OrthoDB" id="5588656at2"/>
<evidence type="ECO:0000256" key="1">
    <source>
        <dbReference type="SAM" id="Phobius"/>
    </source>
</evidence>